<dbReference type="EMBL" id="JABFUD020000019">
    <property type="protein sequence ID" value="KAI5065444.1"/>
    <property type="molecule type" value="Genomic_DNA"/>
</dbReference>
<gene>
    <name evidence="5" type="ORF">GOP47_0020139</name>
</gene>
<reference evidence="5" key="1">
    <citation type="submission" date="2021-01" db="EMBL/GenBank/DDBJ databases">
        <title>Adiantum capillus-veneris genome.</title>
        <authorList>
            <person name="Fang Y."/>
            <person name="Liao Q."/>
        </authorList>
    </citation>
    <scope>NUCLEOTIDE SEQUENCE</scope>
    <source>
        <strain evidence="5">H3</strain>
        <tissue evidence="5">Leaf</tissue>
    </source>
</reference>
<proteinExistence type="predicted"/>
<keyword evidence="1 3" id="KW-0732">Signal</keyword>
<dbReference type="PANTHER" id="PTHR46809:SF2">
    <property type="entry name" value="GH21273P"/>
    <property type="match status" value="1"/>
</dbReference>
<accession>A0A9D4UDS6</accession>
<dbReference type="PANTHER" id="PTHR46809">
    <property type="entry name" value="STROMAL CELL-DERIVED FACTOR 2-LIKE PROTEIN"/>
    <property type="match status" value="1"/>
</dbReference>
<dbReference type="AlphaFoldDB" id="A0A9D4UDS6"/>
<feature type="domain" description="MIR" evidence="4">
    <location>
        <begin position="35"/>
        <end position="90"/>
    </location>
</feature>
<dbReference type="SMART" id="SM00472">
    <property type="entry name" value="MIR"/>
    <property type="match status" value="3"/>
</dbReference>
<dbReference type="InterPro" id="IPR036300">
    <property type="entry name" value="MIR_dom_sf"/>
</dbReference>
<evidence type="ECO:0000259" key="4">
    <source>
        <dbReference type="PROSITE" id="PS50919"/>
    </source>
</evidence>
<dbReference type="Proteomes" id="UP000886520">
    <property type="component" value="Chromosome 19"/>
</dbReference>
<dbReference type="SUPFAM" id="SSF82109">
    <property type="entry name" value="MIR domain"/>
    <property type="match status" value="1"/>
</dbReference>
<evidence type="ECO:0000256" key="2">
    <source>
        <dbReference type="ARBA" id="ARBA00022737"/>
    </source>
</evidence>
<dbReference type="OrthoDB" id="5588846at2759"/>
<comment type="caution">
    <text evidence="5">The sequence shown here is derived from an EMBL/GenBank/DDBJ whole genome shotgun (WGS) entry which is preliminary data.</text>
</comment>
<organism evidence="5 6">
    <name type="scientific">Adiantum capillus-veneris</name>
    <name type="common">Maidenhair fern</name>
    <dbReference type="NCBI Taxonomy" id="13818"/>
    <lineage>
        <taxon>Eukaryota</taxon>
        <taxon>Viridiplantae</taxon>
        <taxon>Streptophyta</taxon>
        <taxon>Embryophyta</taxon>
        <taxon>Tracheophyta</taxon>
        <taxon>Polypodiopsida</taxon>
        <taxon>Polypodiidae</taxon>
        <taxon>Polypodiales</taxon>
        <taxon>Pteridineae</taxon>
        <taxon>Pteridaceae</taxon>
        <taxon>Vittarioideae</taxon>
        <taxon>Adiantum</taxon>
    </lineage>
</organism>
<keyword evidence="2" id="KW-0677">Repeat</keyword>
<evidence type="ECO:0000313" key="5">
    <source>
        <dbReference type="EMBL" id="KAI5065444.1"/>
    </source>
</evidence>
<feature type="domain" description="MIR" evidence="4">
    <location>
        <begin position="98"/>
        <end position="152"/>
    </location>
</feature>
<evidence type="ECO:0000256" key="3">
    <source>
        <dbReference type="SAM" id="SignalP"/>
    </source>
</evidence>
<name>A0A9D4UDS6_ADICA</name>
<feature type="chain" id="PRO_5038386890" description="MIR domain-containing protein" evidence="3">
    <location>
        <begin position="22"/>
        <end position="225"/>
    </location>
</feature>
<feature type="domain" description="MIR" evidence="4">
    <location>
        <begin position="154"/>
        <end position="209"/>
    </location>
</feature>
<dbReference type="Gene3D" id="2.80.10.50">
    <property type="match status" value="1"/>
</dbReference>
<feature type="signal peptide" evidence="3">
    <location>
        <begin position="1"/>
        <end position="21"/>
    </location>
</feature>
<dbReference type="PROSITE" id="PS50919">
    <property type="entry name" value="MIR"/>
    <property type="match status" value="3"/>
</dbReference>
<evidence type="ECO:0000313" key="6">
    <source>
        <dbReference type="Proteomes" id="UP000886520"/>
    </source>
</evidence>
<sequence length="225" mass="24864">MHLRICALLAIVIVGLVGAQASPEAKTVLATNNEGVAVTYGSVLKLMHDTTNGRLHASDIRYNAGGPQYFVVTGHRGVVNSDSYWVVKPVEGSSLEQGDLIPNGSVVRLQHMRTNNWLHSRSFPSPLSRNLEVSSREGQDEDTGDLWRLELVDESEVWMKDRKIRLKHVVTGSFLHSHEMTYVRVLPRQMEVCSVGEESVDNVWLASEGVYLQAGSAATPESVEK</sequence>
<keyword evidence="6" id="KW-1185">Reference proteome</keyword>
<dbReference type="InterPro" id="IPR016093">
    <property type="entry name" value="MIR_motif"/>
</dbReference>
<protein>
    <recommendedName>
        <fullName evidence="4">MIR domain-containing protein</fullName>
    </recommendedName>
</protein>
<evidence type="ECO:0000256" key="1">
    <source>
        <dbReference type="ARBA" id="ARBA00022729"/>
    </source>
</evidence>